<sequence length="152" mass="17291">MSAEIKNITQIGIVTGDLYAMVDRYQKLYGIGPWEIRDGKKGFKDEAEDLMVYGKRQDFKVSLALCMAGNVQLELIQPLDEYSDYARHLKEHGEGHIHHISILTDNQAFRETMAEREIASVMKGHVAGVETFEYFDTGRELGVKVEIHDLES</sequence>
<dbReference type="eggNOG" id="COG3185">
    <property type="taxonomic scope" value="Bacteria"/>
</dbReference>
<evidence type="ECO:0000313" key="3">
    <source>
        <dbReference type="Proteomes" id="UP000029585"/>
    </source>
</evidence>
<name>A0A096B5P1_FLAPL</name>
<dbReference type="InterPro" id="IPR029068">
    <property type="entry name" value="Glyas_Bleomycin-R_OHBP_Dase"/>
</dbReference>
<dbReference type="Gene3D" id="3.10.180.10">
    <property type="entry name" value="2,3-Dihydroxybiphenyl 1,2-Dioxygenase, domain 1"/>
    <property type="match status" value="1"/>
</dbReference>
<dbReference type="Pfam" id="PF13669">
    <property type="entry name" value="Glyoxalase_4"/>
    <property type="match status" value="1"/>
</dbReference>
<dbReference type="HOGENOM" id="CLU_046006_3_1_9"/>
<protein>
    <recommendedName>
        <fullName evidence="1">VOC domain-containing protein</fullName>
    </recommendedName>
</protein>
<proteinExistence type="predicted"/>
<dbReference type="SUPFAM" id="SSF54593">
    <property type="entry name" value="Glyoxalase/Bleomycin resistance protein/Dihydroxybiphenyl dioxygenase"/>
    <property type="match status" value="1"/>
</dbReference>
<gene>
    <name evidence="2" type="ORF">HMPREF9460_02607</name>
</gene>
<evidence type="ECO:0000313" key="2">
    <source>
        <dbReference type="EMBL" id="KGF54723.1"/>
    </source>
</evidence>
<keyword evidence="3" id="KW-1185">Reference proteome</keyword>
<dbReference type="Proteomes" id="UP000029585">
    <property type="component" value="Unassembled WGS sequence"/>
</dbReference>
<organism evidence="2 3">
    <name type="scientific">Flavonifractor plautii 1_3_50AFAA</name>
    <dbReference type="NCBI Taxonomy" id="742738"/>
    <lineage>
        <taxon>Bacteria</taxon>
        <taxon>Bacillati</taxon>
        <taxon>Bacillota</taxon>
        <taxon>Clostridia</taxon>
        <taxon>Eubacteriales</taxon>
        <taxon>Oscillospiraceae</taxon>
        <taxon>Flavonifractor</taxon>
    </lineage>
</organism>
<dbReference type="InterPro" id="IPR037523">
    <property type="entry name" value="VOC_core"/>
</dbReference>
<feature type="domain" description="VOC" evidence="1">
    <location>
        <begin position="7"/>
        <end position="150"/>
    </location>
</feature>
<dbReference type="EMBL" id="ADLO01000081">
    <property type="protein sequence ID" value="KGF54723.1"/>
    <property type="molecule type" value="Genomic_DNA"/>
</dbReference>
<dbReference type="PROSITE" id="PS51819">
    <property type="entry name" value="VOC"/>
    <property type="match status" value="1"/>
</dbReference>
<reference evidence="2 3" key="1">
    <citation type="submission" date="2011-08" db="EMBL/GenBank/DDBJ databases">
        <title>The Genome Sequence of Clostridium orbiscindens 1_3_50AFAA.</title>
        <authorList>
            <consortium name="The Broad Institute Genome Sequencing Platform"/>
            <person name="Earl A."/>
            <person name="Ward D."/>
            <person name="Feldgarden M."/>
            <person name="Gevers D."/>
            <person name="Daigneault M."/>
            <person name="Strauss J."/>
            <person name="Allen-Vercoe E."/>
            <person name="Young S.K."/>
            <person name="Zeng Q."/>
            <person name="Gargeya S."/>
            <person name="Fitzgerald M."/>
            <person name="Haas B."/>
            <person name="Abouelleil A."/>
            <person name="Alvarado L."/>
            <person name="Arachchi H.M."/>
            <person name="Berlin A."/>
            <person name="Brown A."/>
            <person name="Chapman S.B."/>
            <person name="Chen Z."/>
            <person name="Dunbar C."/>
            <person name="Freedman E."/>
            <person name="Gearin G."/>
            <person name="Gellesch M."/>
            <person name="Goldberg J."/>
            <person name="Griggs A."/>
            <person name="Gujja S."/>
            <person name="Heiman D."/>
            <person name="Howarth C."/>
            <person name="Larson L."/>
            <person name="Lui A."/>
            <person name="MacDonald P.J.P."/>
            <person name="Montmayeur A."/>
            <person name="Murphy C."/>
            <person name="Neiman D."/>
            <person name="Pearson M."/>
            <person name="Priest M."/>
            <person name="Roberts A."/>
            <person name="Saif S."/>
            <person name="Shea T."/>
            <person name="Shenoy N."/>
            <person name="Sisk P."/>
            <person name="Stolte C."/>
            <person name="Sykes S."/>
            <person name="Wortman J."/>
            <person name="Nusbaum C."/>
            <person name="Birren B."/>
        </authorList>
    </citation>
    <scope>NUCLEOTIDE SEQUENCE [LARGE SCALE GENOMIC DNA]</scope>
    <source>
        <strain evidence="2 3">1_3_50AFAA</strain>
    </source>
</reference>
<dbReference type="PATRIC" id="fig|742738.3.peg.2674"/>
<dbReference type="AlphaFoldDB" id="A0A096B5P1"/>
<dbReference type="RefSeq" id="WP_050001733.1">
    <property type="nucleotide sequence ID" value="NZ_KN174164.1"/>
</dbReference>
<comment type="caution">
    <text evidence="2">The sequence shown here is derived from an EMBL/GenBank/DDBJ whole genome shotgun (WGS) entry which is preliminary data.</text>
</comment>
<accession>A0A096B5P1</accession>
<evidence type="ECO:0000259" key="1">
    <source>
        <dbReference type="PROSITE" id="PS51819"/>
    </source>
</evidence>